<accession>E3NKG7</accession>
<gene>
    <name evidence="1" type="ORF">CRE_21004</name>
</gene>
<dbReference type="HOGENOM" id="CLU_2225655_0_0_1"/>
<organism evidence="2">
    <name type="scientific">Caenorhabditis remanei</name>
    <name type="common">Caenorhabditis vulgaris</name>
    <dbReference type="NCBI Taxonomy" id="31234"/>
    <lineage>
        <taxon>Eukaryota</taxon>
        <taxon>Metazoa</taxon>
        <taxon>Ecdysozoa</taxon>
        <taxon>Nematoda</taxon>
        <taxon>Chromadorea</taxon>
        <taxon>Rhabditida</taxon>
        <taxon>Rhabditina</taxon>
        <taxon>Rhabditomorpha</taxon>
        <taxon>Rhabditoidea</taxon>
        <taxon>Rhabditidae</taxon>
        <taxon>Peloderinae</taxon>
        <taxon>Caenorhabditis</taxon>
    </lineage>
</organism>
<protein>
    <submittedName>
        <fullName evidence="1">Uncharacterized protein</fullName>
    </submittedName>
</protein>
<dbReference type="Proteomes" id="UP000008281">
    <property type="component" value="Unassembled WGS sequence"/>
</dbReference>
<dbReference type="OrthoDB" id="418242at2759"/>
<reference evidence="1" key="1">
    <citation type="submission" date="2007-07" db="EMBL/GenBank/DDBJ databases">
        <title>PCAP assembly of the Caenorhabditis remanei genome.</title>
        <authorList>
            <consortium name="The Caenorhabditis remanei Sequencing Consortium"/>
            <person name="Wilson R.K."/>
        </authorList>
    </citation>
    <scope>NUCLEOTIDE SEQUENCE [LARGE SCALE GENOMIC DNA]</scope>
    <source>
        <strain evidence="1">PB4641</strain>
    </source>
</reference>
<dbReference type="EMBL" id="DS268801">
    <property type="protein sequence ID" value="EFP02279.1"/>
    <property type="molecule type" value="Genomic_DNA"/>
</dbReference>
<dbReference type="STRING" id="31234.E3NKG7"/>
<sequence length="106" mass="11906">METRHLRIELSILEKLRRGSTRLRENIALTALGADRLMELVTMLDRNIRDAISAGNTRLLVPCNDEIDIFEEEICEERATDATVIALNMIGLDTSSTRSFDLPGFG</sequence>
<proteinExistence type="predicted"/>
<evidence type="ECO:0000313" key="1">
    <source>
        <dbReference type="EMBL" id="EFP02279.1"/>
    </source>
</evidence>
<dbReference type="InParanoid" id="E3NKG7"/>
<name>E3NKG7_CAERE</name>
<evidence type="ECO:0000313" key="2">
    <source>
        <dbReference type="Proteomes" id="UP000008281"/>
    </source>
</evidence>
<keyword evidence="2" id="KW-1185">Reference proteome</keyword>
<dbReference type="eggNOG" id="KOG1020">
    <property type="taxonomic scope" value="Eukaryota"/>
</dbReference>
<dbReference type="AlphaFoldDB" id="E3NKG7"/>